<dbReference type="InterPro" id="IPR002347">
    <property type="entry name" value="SDR_fam"/>
</dbReference>
<dbReference type="PANTHER" id="PTHR42760:SF115">
    <property type="entry name" value="3-OXOACYL-[ACYL-CARRIER-PROTEIN] REDUCTASE FABG"/>
    <property type="match status" value="1"/>
</dbReference>
<dbReference type="InterPro" id="IPR036291">
    <property type="entry name" value="NAD(P)-bd_dom_sf"/>
</dbReference>
<dbReference type="Proteomes" id="UP000245368">
    <property type="component" value="Chromosome"/>
</dbReference>
<reference evidence="4 5" key="1">
    <citation type="submission" date="2018-05" db="EMBL/GenBank/DDBJ databases">
        <title>Complete Genome Sequence of Deinococcus sp. strain 17bor-2.</title>
        <authorList>
            <person name="Srinivasan S."/>
        </authorList>
    </citation>
    <scope>NUCLEOTIDE SEQUENCE [LARGE SCALE GENOMIC DNA]</scope>
    <source>
        <strain evidence="4 5">17bor-2</strain>
    </source>
</reference>
<dbReference type="PRINTS" id="PR00080">
    <property type="entry name" value="SDRFAMILY"/>
</dbReference>
<dbReference type="PANTHER" id="PTHR42760">
    <property type="entry name" value="SHORT-CHAIN DEHYDROGENASES/REDUCTASES FAMILY MEMBER"/>
    <property type="match status" value="1"/>
</dbReference>
<dbReference type="NCBIfam" id="NF005559">
    <property type="entry name" value="PRK07231.1"/>
    <property type="match status" value="1"/>
</dbReference>
<dbReference type="FunFam" id="3.40.50.720:FF:000240">
    <property type="entry name" value="SDR family oxidoreductase"/>
    <property type="match status" value="1"/>
</dbReference>
<dbReference type="KEGG" id="dez:DKM44_11625"/>
<comment type="similarity">
    <text evidence="1">Belongs to the short-chain dehydrogenases/reductases (SDR) family.</text>
</comment>
<evidence type="ECO:0000256" key="1">
    <source>
        <dbReference type="ARBA" id="ARBA00006484"/>
    </source>
</evidence>
<dbReference type="OrthoDB" id="9803333at2"/>
<proteinExistence type="inferred from homology"/>
<dbReference type="AlphaFoldDB" id="A0A2Z3JFP3"/>
<dbReference type="SUPFAM" id="SSF51735">
    <property type="entry name" value="NAD(P)-binding Rossmann-fold domains"/>
    <property type="match status" value="1"/>
</dbReference>
<dbReference type="Pfam" id="PF13561">
    <property type="entry name" value="adh_short_C2"/>
    <property type="match status" value="1"/>
</dbReference>
<dbReference type="Gene3D" id="3.40.50.720">
    <property type="entry name" value="NAD(P)-binding Rossmann-like Domain"/>
    <property type="match status" value="1"/>
</dbReference>
<gene>
    <name evidence="4" type="ORF">DKM44_11625</name>
</gene>
<evidence type="ECO:0000313" key="5">
    <source>
        <dbReference type="Proteomes" id="UP000245368"/>
    </source>
</evidence>
<dbReference type="SMART" id="SM00822">
    <property type="entry name" value="PKS_KR"/>
    <property type="match status" value="1"/>
</dbReference>
<dbReference type="GO" id="GO:0005975">
    <property type="term" value="P:carbohydrate metabolic process"/>
    <property type="evidence" value="ECO:0007669"/>
    <property type="project" value="UniProtKB-ARBA"/>
</dbReference>
<keyword evidence="2" id="KW-0560">Oxidoreductase</keyword>
<evidence type="ECO:0000313" key="4">
    <source>
        <dbReference type="EMBL" id="AWN23795.1"/>
    </source>
</evidence>
<dbReference type="GO" id="GO:0016616">
    <property type="term" value="F:oxidoreductase activity, acting on the CH-OH group of donors, NAD or NADP as acceptor"/>
    <property type="evidence" value="ECO:0007669"/>
    <property type="project" value="UniProtKB-ARBA"/>
</dbReference>
<name>A0A2Z3JFP3_9DEIO</name>
<dbReference type="PRINTS" id="PR00081">
    <property type="entry name" value="GDHRDH"/>
</dbReference>
<dbReference type="PROSITE" id="PS00061">
    <property type="entry name" value="ADH_SHORT"/>
    <property type="match status" value="1"/>
</dbReference>
<evidence type="ECO:0000259" key="3">
    <source>
        <dbReference type="SMART" id="SM00822"/>
    </source>
</evidence>
<dbReference type="EMBL" id="CP029494">
    <property type="protein sequence ID" value="AWN23795.1"/>
    <property type="molecule type" value="Genomic_DNA"/>
</dbReference>
<protein>
    <submittedName>
        <fullName evidence="4">3-oxoacyl-ACP reductase</fullName>
    </submittedName>
</protein>
<organism evidence="4 5">
    <name type="scientific">Deinococcus irradiatisoli</name>
    <dbReference type="NCBI Taxonomy" id="2202254"/>
    <lineage>
        <taxon>Bacteria</taxon>
        <taxon>Thermotogati</taxon>
        <taxon>Deinococcota</taxon>
        <taxon>Deinococci</taxon>
        <taxon>Deinococcales</taxon>
        <taxon>Deinococcaceae</taxon>
        <taxon>Deinococcus</taxon>
    </lineage>
</organism>
<feature type="domain" description="Ketoreductase" evidence="3">
    <location>
        <begin position="20"/>
        <end position="201"/>
    </location>
</feature>
<dbReference type="InterPro" id="IPR020904">
    <property type="entry name" value="Sc_DH/Rdtase_CS"/>
</dbReference>
<accession>A0A2Z3JFP3</accession>
<dbReference type="RefSeq" id="WP_109827523.1">
    <property type="nucleotide sequence ID" value="NZ_CP029494.1"/>
</dbReference>
<dbReference type="InterPro" id="IPR057326">
    <property type="entry name" value="KR_dom"/>
</dbReference>
<evidence type="ECO:0000256" key="2">
    <source>
        <dbReference type="ARBA" id="ARBA00023002"/>
    </source>
</evidence>
<keyword evidence="5" id="KW-1185">Reference proteome</keyword>
<sequence length="263" mass="28044">MHTQTGGAGSVLSKFRLDGKTAVVTGATRGLGRAFARALAEAGANIVLVGRDASAAAEVEAELAELGTRTLTVLADVTRRAEAERMLSASLDVFGQVDILINNAGTCVHRPALEVSDEEWRQVMNVNLDGLWIASQVFGRHMVERGGGNIVNIGSISALIVNRPQWQPGYNASKAAVHQLTKSLAAEWAPHGVRVNALAPGYIKTEMAPVDQPQFQRHWIEDAPQQRYATPDELGPAIVFLASDASAFMTGSVLVIDGGYTVF</sequence>